<reference evidence="2" key="1">
    <citation type="submission" date="2020-05" db="EMBL/GenBank/DDBJ databases">
        <title>Frigoriglobus tundricola gen. nov., sp. nov., a psychrotolerant cellulolytic planctomycete of the family Gemmataceae with two divergent copies of 16S rRNA gene.</title>
        <authorList>
            <person name="Kulichevskaya I.S."/>
            <person name="Ivanova A.A."/>
            <person name="Naumoff D.G."/>
            <person name="Beletsky A.V."/>
            <person name="Rijpstra W.I.C."/>
            <person name="Sinninghe Damste J.S."/>
            <person name="Mardanov A.V."/>
            <person name="Ravin N.V."/>
            <person name="Dedysh S.N."/>
        </authorList>
    </citation>
    <scope>NUCLEOTIDE SEQUENCE [LARGE SCALE GENOMIC DNA]</scope>
    <source>
        <strain evidence="2">PL17</strain>
    </source>
</reference>
<dbReference type="AlphaFoldDB" id="A0A6M5Z5M1"/>
<evidence type="ECO:0000313" key="2">
    <source>
        <dbReference type="Proteomes" id="UP000503447"/>
    </source>
</evidence>
<name>A0A6M5Z5M1_9BACT</name>
<proteinExistence type="predicted"/>
<dbReference type="KEGG" id="ftj:FTUN_8366"/>
<gene>
    <name evidence="1" type="ORF">FTUN_8366</name>
</gene>
<protein>
    <submittedName>
        <fullName evidence="1">Uncharacterized protein</fullName>
    </submittedName>
</protein>
<keyword evidence="2" id="KW-1185">Reference proteome</keyword>
<accession>A0A6M5Z5M1</accession>
<dbReference type="Proteomes" id="UP000503447">
    <property type="component" value="Chromosome"/>
</dbReference>
<dbReference type="EMBL" id="CP053452">
    <property type="protein sequence ID" value="QJX00734.1"/>
    <property type="molecule type" value="Genomic_DNA"/>
</dbReference>
<organism evidence="1 2">
    <name type="scientific">Frigoriglobus tundricola</name>
    <dbReference type="NCBI Taxonomy" id="2774151"/>
    <lineage>
        <taxon>Bacteria</taxon>
        <taxon>Pseudomonadati</taxon>
        <taxon>Planctomycetota</taxon>
        <taxon>Planctomycetia</taxon>
        <taxon>Gemmatales</taxon>
        <taxon>Gemmataceae</taxon>
        <taxon>Frigoriglobus</taxon>
    </lineage>
</organism>
<sequence length="43" mass="4825">MLGYRIEIDQAAVPFVERAWLGIDVCHLNPNRVFGEQGVPLAE</sequence>
<evidence type="ECO:0000313" key="1">
    <source>
        <dbReference type="EMBL" id="QJX00734.1"/>
    </source>
</evidence>